<sequence>MEWFPNHTVQDDDGLNPDGTAIIEINLENRKFERVIFVAGKNYAENGLVFNTPNTEDIIKWIEKETELTYGEQFRLEREETSELLFMANIDGIAVSPQGYIDIKFNPEGKLTLFSINGQFPLKELIKEEKYALSLTKLEHLQKEQLKLIEFPSYEHKKLHSIYAIEEIFVTNDSITTIPFEVFAAESYFLEIDQAIYWNEPINIPFERKEINWIKDFTAEQAFSCKPSSDSFPIAAIEQEKCIMAVTNFLRQEYPNESGNWILKHFYRDKEYIQATLVANTQSYRVFQRKIKVMIDPESLQVANYMDNKPMLETFDHFQIPAQITITKEEAYEKLTSLFELKPYYVYDFKQNKYVLCGKLDCQYGVNASSGEVIALDDL</sequence>
<protein>
    <recommendedName>
        <fullName evidence="3">PepSY domain-containing protein</fullName>
    </recommendedName>
</protein>
<dbReference type="RefSeq" id="WP_319838345.1">
    <property type="nucleotide sequence ID" value="NZ_CP137624.1"/>
</dbReference>
<evidence type="ECO:0008006" key="3">
    <source>
        <dbReference type="Google" id="ProtNLM"/>
    </source>
</evidence>
<name>A0ABZ0S0L1_9BACI</name>
<organism evidence="1 2">
    <name type="scientific">Lysinibacillus louembei</name>
    <dbReference type="NCBI Taxonomy" id="1470088"/>
    <lineage>
        <taxon>Bacteria</taxon>
        <taxon>Bacillati</taxon>
        <taxon>Bacillota</taxon>
        <taxon>Bacilli</taxon>
        <taxon>Bacillales</taxon>
        <taxon>Bacillaceae</taxon>
        <taxon>Lysinibacillus</taxon>
    </lineage>
</organism>
<reference evidence="1 2" key="1">
    <citation type="submission" date="2023-09" db="EMBL/GenBank/DDBJ databases">
        <authorList>
            <person name="Page C.A."/>
            <person name="Perez-Diaz I.M."/>
        </authorList>
    </citation>
    <scope>NUCLEOTIDE SEQUENCE [LARGE SCALE GENOMIC DNA]</scope>
    <source>
        <strain evidence="1 2">Ll15</strain>
    </source>
</reference>
<evidence type="ECO:0000313" key="2">
    <source>
        <dbReference type="Proteomes" id="UP001322664"/>
    </source>
</evidence>
<keyword evidence="2" id="KW-1185">Reference proteome</keyword>
<evidence type="ECO:0000313" key="1">
    <source>
        <dbReference type="EMBL" id="WPK13950.1"/>
    </source>
</evidence>
<accession>A0ABZ0S0L1</accession>
<gene>
    <name evidence="1" type="ORF">R6U77_06260</name>
</gene>
<proteinExistence type="predicted"/>
<dbReference type="Proteomes" id="UP001322664">
    <property type="component" value="Chromosome"/>
</dbReference>
<dbReference type="EMBL" id="CP137624">
    <property type="protein sequence ID" value="WPK13950.1"/>
    <property type="molecule type" value="Genomic_DNA"/>
</dbReference>